<sequence length="58" mass="6631">MSINQSSMFMEPQGTNSASNTMASKSCCHSERGEFSMFPFKTKLIYSYFKLYNNGFSH</sequence>
<name>A0A0A9A3I5_ARUDO</name>
<feature type="region of interest" description="Disordered" evidence="1">
    <location>
        <begin position="1"/>
        <end position="23"/>
    </location>
</feature>
<dbReference type="AlphaFoldDB" id="A0A0A9A3I5"/>
<evidence type="ECO:0000313" key="2">
    <source>
        <dbReference type="EMBL" id="JAD45626.1"/>
    </source>
</evidence>
<reference evidence="2" key="1">
    <citation type="submission" date="2014-09" db="EMBL/GenBank/DDBJ databases">
        <authorList>
            <person name="Magalhaes I.L.F."/>
            <person name="Oliveira U."/>
            <person name="Santos F.R."/>
            <person name="Vidigal T.H.D.A."/>
            <person name="Brescovit A.D."/>
            <person name="Santos A.J."/>
        </authorList>
    </citation>
    <scope>NUCLEOTIDE SEQUENCE</scope>
    <source>
        <tissue evidence="2">Shoot tissue taken approximately 20 cm above the soil surface</tissue>
    </source>
</reference>
<dbReference type="EMBL" id="GBRH01252269">
    <property type="protein sequence ID" value="JAD45626.1"/>
    <property type="molecule type" value="Transcribed_RNA"/>
</dbReference>
<organism evidence="2">
    <name type="scientific">Arundo donax</name>
    <name type="common">Giant reed</name>
    <name type="synonym">Donax arundinaceus</name>
    <dbReference type="NCBI Taxonomy" id="35708"/>
    <lineage>
        <taxon>Eukaryota</taxon>
        <taxon>Viridiplantae</taxon>
        <taxon>Streptophyta</taxon>
        <taxon>Embryophyta</taxon>
        <taxon>Tracheophyta</taxon>
        <taxon>Spermatophyta</taxon>
        <taxon>Magnoliopsida</taxon>
        <taxon>Liliopsida</taxon>
        <taxon>Poales</taxon>
        <taxon>Poaceae</taxon>
        <taxon>PACMAD clade</taxon>
        <taxon>Arundinoideae</taxon>
        <taxon>Arundineae</taxon>
        <taxon>Arundo</taxon>
    </lineage>
</organism>
<proteinExistence type="predicted"/>
<reference evidence="2" key="2">
    <citation type="journal article" date="2015" name="Data Brief">
        <title>Shoot transcriptome of the giant reed, Arundo donax.</title>
        <authorList>
            <person name="Barrero R.A."/>
            <person name="Guerrero F.D."/>
            <person name="Moolhuijzen P."/>
            <person name="Goolsby J.A."/>
            <person name="Tidwell J."/>
            <person name="Bellgard S.E."/>
            <person name="Bellgard M.I."/>
        </authorList>
    </citation>
    <scope>NUCLEOTIDE SEQUENCE</scope>
    <source>
        <tissue evidence="2">Shoot tissue taken approximately 20 cm above the soil surface</tissue>
    </source>
</reference>
<accession>A0A0A9A3I5</accession>
<evidence type="ECO:0000256" key="1">
    <source>
        <dbReference type="SAM" id="MobiDB-lite"/>
    </source>
</evidence>
<protein>
    <submittedName>
        <fullName evidence="2">Uncharacterized protein</fullName>
    </submittedName>
</protein>